<dbReference type="GO" id="GO:0005764">
    <property type="term" value="C:lysosome"/>
    <property type="evidence" value="ECO:0007669"/>
    <property type="project" value="TreeGrafter"/>
</dbReference>
<evidence type="ECO:0000256" key="1">
    <source>
        <dbReference type="ARBA" id="ARBA00004479"/>
    </source>
</evidence>
<evidence type="ECO:0000256" key="2">
    <source>
        <dbReference type="ARBA" id="ARBA00005341"/>
    </source>
</evidence>
<accession>A0A091SHH9</accession>
<dbReference type="GO" id="GO:0005768">
    <property type="term" value="C:endosome"/>
    <property type="evidence" value="ECO:0007669"/>
    <property type="project" value="TreeGrafter"/>
</dbReference>
<dbReference type="InterPro" id="IPR007947">
    <property type="entry name" value="CD164_MGC24"/>
</dbReference>
<organism evidence="10 11">
    <name type="scientific">Pelecanus crispus</name>
    <name type="common">Dalmatian pelican</name>
    <dbReference type="NCBI Taxonomy" id="36300"/>
    <lineage>
        <taxon>Eukaryota</taxon>
        <taxon>Metazoa</taxon>
        <taxon>Chordata</taxon>
        <taxon>Craniata</taxon>
        <taxon>Vertebrata</taxon>
        <taxon>Euteleostomi</taxon>
        <taxon>Archelosauria</taxon>
        <taxon>Archosauria</taxon>
        <taxon>Dinosauria</taxon>
        <taxon>Saurischia</taxon>
        <taxon>Theropoda</taxon>
        <taxon>Coelurosauria</taxon>
        <taxon>Aves</taxon>
        <taxon>Neognathae</taxon>
        <taxon>Neoaves</taxon>
        <taxon>Aequornithes</taxon>
        <taxon>Pelecaniformes</taxon>
        <taxon>Pelecanidae</taxon>
        <taxon>Pelecanus</taxon>
    </lineage>
</organism>
<feature type="non-terminal residue" evidence="10">
    <location>
        <position position="83"/>
    </location>
</feature>
<feature type="region of interest" description="Disordered" evidence="8">
    <location>
        <begin position="17"/>
        <end position="39"/>
    </location>
</feature>
<keyword evidence="4" id="KW-0732">Signal</keyword>
<comment type="similarity">
    <text evidence="2">Belongs to the CD164 family.</text>
</comment>
<dbReference type="GO" id="GO:0016020">
    <property type="term" value="C:membrane"/>
    <property type="evidence" value="ECO:0007669"/>
    <property type="project" value="UniProtKB-SubCell"/>
</dbReference>
<evidence type="ECO:0000256" key="3">
    <source>
        <dbReference type="ARBA" id="ARBA00022692"/>
    </source>
</evidence>
<dbReference type="PANTHER" id="PTHR11337">
    <property type="entry name" value="MUCIN/PORIMIN"/>
    <property type="match status" value="1"/>
</dbReference>
<evidence type="ECO:0000256" key="6">
    <source>
        <dbReference type="ARBA" id="ARBA00023136"/>
    </source>
</evidence>
<keyword evidence="6 9" id="KW-0472">Membrane</keyword>
<name>A0A091SHH9_PELCR</name>
<evidence type="ECO:0000313" key="10">
    <source>
        <dbReference type="EMBL" id="KFQ57440.1"/>
    </source>
</evidence>
<evidence type="ECO:0000256" key="8">
    <source>
        <dbReference type="SAM" id="MobiDB-lite"/>
    </source>
</evidence>
<keyword evidence="7" id="KW-0325">Glycoprotein</keyword>
<keyword evidence="11" id="KW-1185">Reference proteome</keyword>
<evidence type="ECO:0000313" key="11">
    <source>
        <dbReference type="Proteomes" id="UP000054150"/>
    </source>
</evidence>
<comment type="subcellular location">
    <subcellularLocation>
        <location evidence="1">Membrane</location>
        <topology evidence="1">Single-pass type I membrane protein</topology>
    </subcellularLocation>
</comment>
<evidence type="ECO:0000256" key="9">
    <source>
        <dbReference type="SAM" id="Phobius"/>
    </source>
</evidence>
<dbReference type="AlphaFoldDB" id="A0A091SHH9"/>
<feature type="transmembrane region" description="Helical" evidence="9">
    <location>
        <begin position="49"/>
        <end position="70"/>
    </location>
</feature>
<proteinExistence type="inferred from homology"/>
<evidence type="ECO:0000256" key="7">
    <source>
        <dbReference type="ARBA" id="ARBA00023180"/>
    </source>
</evidence>
<keyword evidence="5 9" id="KW-1133">Transmembrane helix</keyword>
<evidence type="ECO:0000256" key="5">
    <source>
        <dbReference type="ARBA" id="ARBA00022989"/>
    </source>
</evidence>
<reference evidence="10 11" key="1">
    <citation type="submission" date="2014-04" db="EMBL/GenBank/DDBJ databases">
        <title>Genome evolution of avian class.</title>
        <authorList>
            <person name="Zhang G."/>
            <person name="Li C."/>
        </authorList>
    </citation>
    <scope>NUCLEOTIDE SEQUENCE [LARGE SCALE GENOMIC DNA]</scope>
    <source>
        <strain evidence="10">BGI_N334</strain>
    </source>
</reference>
<evidence type="ECO:0000256" key="4">
    <source>
        <dbReference type="ARBA" id="ARBA00022729"/>
    </source>
</evidence>
<protein>
    <submittedName>
        <fullName evidence="10">Sialomucin core protein 24</fullName>
    </submittedName>
</protein>
<gene>
    <name evidence="10" type="ORF">N334_07462</name>
</gene>
<feature type="compositionally biased region" description="Low complexity" evidence="8">
    <location>
        <begin position="17"/>
        <end position="36"/>
    </location>
</feature>
<dbReference type="Proteomes" id="UP000054150">
    <property type="component" value="Unassembled WGS sequence"/>
</dbReference>
<keyword evidence="3 9" id="KW-0812">Transmembrane</keyword>
<feature type="non-terminal residue" evidence="10">
    <location>
        <position position="1"/>
    </location>
</feature>
<dbReference type="Pfam" id="PF05283">
    <property type="entry name" value="MGC-24"/>
    <property type="match status" value="1"/>
</dbReference>
<dbReference type="EMBL" id="KK470695">
    <property type="protein sequence ID" value="KFQ57440.1"/>
    <property type="molecule type" value="Genomic_DNA"/>
</dbReference>
<dbReference type="PANTHER" id="PTHR11337:SF12">
    <property type="entry name" value="SIALOMUCIN CORE PROTEIN 24"/>
    <property type="match status" value="1"/>
</dbReference>
<sequence>SQTANVTNVTTHAPLHTTAVTSAAPTTSTPGTNATVIPAPPSRKSTFDAASFIGGIVLVLGLQAVVFFLYKFCKSKDRNYHTL</sequence>